<feature type="transmembrane region" description="Helical" evidence="1">
    <location>
        <begin position="54"/>
        <end position="74"/>
    </location>
</feature>
<feature type="transmembrane region" description="Helical" evidence="1">
    <location>
        <begin position="86"/>
        <end position="105"/>
    </location>
</feature>
<feature type="transmembrane region" description="Helical" evidence="1">
    <location>
        <begin position="148"/>
        <end position="166"/>
    </location>
</feature>
<feature type="transmembrane region" description="Helical" evidence="1">
    <location>
        <begin position="22"/>
        <end position="42"/>
    </location>
</feature>
<keyword evidence="1" id="KW-1133">Transmembrane helix</keyword>
<feature type="transmembrane region" description="Helical" evidence="1">
    <location>
        <begin position="249"/>
        <end position="265"/>
    </location>
</feature>
<reference evidence="2 3" key="1">
    <citation type="submission" date="2013-02" db="EMBL/GenBank/DDBJ databases">
        <title>The Genome Sequence of Acinetobacter ursingii NIPH ANC_3649.</title>
        <authorList>
            <consortium name="The Broad Institute Genome Sequencing Platform"/>
            <consortium name="The Broad Institute Genome Sequencing Center for Infectious Disease"/>
            <person name="Cerqueira G."/>
            <person name="Feldgarden M."/>
            <person name="Courvalin P."/>
            <person name="Perichon B."/>
            <person name="Grillot-Courvalin C."/>
            <person name="Clermont D."/>
            <person name="Rocha E."/>
            <person name="Yoon E.-J."/>
            <person name="Nemec A."/>
            <person name="Walker B."/>
            <person name="Young S.K."/>
            <person name="Zeng Q."/>
            <person name="Gargeya S."/>
            <person name="Fitzgerald M."/>
            <person name="Haas B."/>
            <person name="Abouelleil A."/>
            <person name="Alvarado L."/>
            <person name="Arachchi H.M."/>
            <person name="Berlin A.M."/>
            <person name="Chapman S.B."/>
            <person name="Dewar J."/>
            <person name="Goldberg J."/>
            <person name="Griggs A."/>
            <person name="Gujja S."/>
            <person name="Hansen M."/>
            <person name="Howarth C."/>
            <person name="Imamovic A."/>
            <person name="Larimer J."/>
            <person name="McCowan C."/>
            <person name="Murphy C."/>
            <person name="Neiman D."/>
            <person name="Pearson M."/>
            <person name="Priest M."/>
            <person name="Roberts A."/>
            <person name="Saif S."/>
            <person name="Shea T."/>
            <person name="Sisk P."/>
            <person name="Sykes S."/>
            <person name="Wortman J."/>
            <person name="Nusbaum C."/>
            <person name="Birren B."/>
        </authorList>
    </citation>
    <scope>NUCLEOTIDE SEQUENCE [LARGE SCALE GENOMIC DNA]</scope>
    <source>
        <strain evidence="2 3">ANC 3649</strain>
    </source>
</reference>
<dbReference type="RefSeq" id="WP_004998505.1">
    <property type="nucleotide sequence ID" value="NZ_KB849722.1"/>
</dbReference>
<dbReference type="PIRSF" id="PIRSF009141">
    <property type="entry name" value="UCP009141"/>
    <property type="match status" value="1"/>
</dbReference>
<keyword evidence="1" id="KW-0472">Membrane</keyword>
<keyword evidence="3" id="KW-1185">Reference proteome</keyword>
<evidence type="ECO:0000313" key="3">
    <source>
        <dbReference type="Proteomes" id="UP000013276"/>
    </source>
</evidence>
<keyword evidence="1" id="KW-0812">Transmembrane</keyword>
<protein>
    <submittedName>
        <fullName evidence="2">Uncharacterized protein</fullName>
    </submittedName>
</protein>
<organism evidence="2 3">
    <name type="scientific">Acinetobacter ursingii ANC 3649</name>
    <dbReference type="NCBI Taxonomy" id="1257043"/>
    <lineage>
        <taxon>Bacteria</taxon>
        <taxon>Pseudomonadati</taxon>
        <taxon>Pseudomonadota</taxon>
        <taxon>Gammaproteobacteria</taxon>
        <taxon>Moraxellales</taxon>
        <taxon>Moraxellaceae</taxon>
        <taxon>Acinetobacter</taxon>
    </lineage>
</organism>
<dbReference type="InterPro" id="IPR008535">
    <property type="entry name" value="DUF817"/>
</dbReference>
<dbReference type="PATRIC" id="fig|1257043.3.peg.1718"/>
<sequence>MNIAPNTWDKVFVYVLKLVSQFCFKAASAALFGILLLLAFVFTAPMGSHDYLGFYRYDYLLFYALAIQACLLYLKLESWAEAKVIALFHIMAMVMEIFLTHPAIASWQYPQPAIFKLWTVPLFAGFMYSAVGSFFARSLRLYHISFEALPRFGNMLALALCSYINFMSKFFIPDLRYALFLWSVVIFWKTRLTFCLSARAFQLPMLPVLLVLAFIIWIAENISTFYKIWLYPSQVNAWHMVGWGKLGSWYLLLLLSLVLVLKILGNRSHNGRWKLNEFQ</sequence>
<evidence type="ECO:0000256" key="1">
    <source>
        <dbReference type="SAM" id="Phobius"/>
    </source>
</evidence>
<dbReference type="Proteomes" id="UP000013276">
    <property type="component" value="Unassembled WGS sequence"/>
</dbReference>
<evidence type="ECO:0000313" key="2">
    <source>
        <dbReference type="EMBL" id="ENV79576.1"/>
    </source>
</evidence>
<gene>
    <name evidence="2" type="ORF">F942_01766</name>
</gene>
<dbReference type="HOGENOM" id="CLU_070515_1_0_6"/>
<dbReference type="Pfam" id="PF05675">
    <property type="entry name" value="DUF817"/>
    <property type="match status" value="1"/>
</dbReference>
<dbReference type="AlphaFoldDB" id="N9C270"/>
<dbReference type="EMBL" id="APQC01000013">
    <property type="protein sequence ID" value="ENV79576.1"/>
    <property type="molecule type" value="Genomic_DNA"/>
</dbReference>
<feature type="transmembrane region" description="Helical" evidence="1">
    <location>
        <begin position="178"/>
        <end position="196"/>
    </location>
</feature>
<name>N9C270_9GAMM</name>
<dbReference type="GeneID" id="66212956"/>
<feature type="transmembrane region" description="Helical" evidence="1">
    <location>
        <begin position="208"/>
        <end position="229"/>
    </location>
</feature>
<accession>N9C270</accession>
<comment type="caution">
    <text evidence="2">The sequence shown here is derived from an EMBL/GenBank/DDBJ whole genome shotgun (WGS) entry which is preliminary data.</text>
</comment>
<feature type="transmembrane region" description="Helical" evidence="1">
    <location>
        <begin position="117"/>
        <end position="136"/>
    </location>
</feature>
<proteinExistence type="predicted"/>